<dbReference type="PANTHER" id="PTHR42734">
    <property type="entry name" value="METAL TRANSPORT SYSTEM ATP-BINDING PROTEIN TM_0124-RELATED"/>
    <property type="match status" value="1"/>
</dbReference>
<comment type="caution">
    <text evidence="6">The sequence shown here is derived from an EMBL/GenBank/DDBJ whole genome shotgun (WGS) entry which is preliminary data.</text>
</comment>
<dbReference type="SMART" id="SM00382">
    <property type="entry name" value="AAA"/>
    <property type="match status" value="1"/>
</dbReference>
<proteinExistence type="inferred from homology"/>
<evidence type="ECO:0000256" key="3">
    <source>
        <dbReference type="ARBA" id="ARBA00022741"/>
    </source>
</evidence>
<organism evidence="6 7">
    <name type="scientific">Rothia aerolata</name>
    <dbReference type="NCBI Taxonomy" id="1812262"/>
    <lineage>
        <taxon>Bacteria</taxon>
        <taxon>Bacillati</taxon>
        <taxon>Actinomycetota</taxon>
        <taxon>Actinomycetes</taxon>
        <taxon>Micrococcales</taxon>
        <taxon>Micrococcaceae</taxon>
        <taxon>Rothia</taxon>
    </lineage>
</organism>
<dbReference type="AlphaFoldDB" id="A0A917INT9"/>
<feature type="domain" description="ABC transporter" evidence="5">
    <location>
        <begin position="5"/>
        <end position="245"/>
    </location>
</feature>
<evidence type="ECO:0000256" key="4">
    <source>
        <dbReference type="ARBA" id="ARBA00022840"/>
    </source>
</evidence>
<evidence type="ECO:0000259" key="5">
    <source>
        <dbReference type="PROSITE" id="PS50893"/>
    </source>
</evidence>
<name>A0A917INT9_9MICC</name>
<dbReference type="SUPFAM" id="SSF52540">
    <property type="entry name" value="P-loop containing nucleoside triphosphate hydrolases"/>
    <property type="match status" value="1"/>
</dbReference>
<dbReference type="Proteomes" id="UP000600171">
    <property type="component" value="Unassembled WGS sequence"/>
</dbReference>
<keyword evidence="7" id="KW-1185">Reference proteome</keyword>
<reference evidence="6 7" key="1">
    <citation type="journal article" date="2014" name="Int. J. Syst. Evol. Microbiol.">
        <title>Complete genome sequence of Corynebacterium casei LMG S-19264T (=DSM 44701T), isolated from a smear-ripened cheese.</title>
        <authorList>
            <consortium name="US DOE Joint Genome Institute (JGI-PGF)"/>
            <person name="Walter F."/>
            <person name="Albersmeier A."/>
            <person name="Kalinowski J."/>
            <person name="Ruckert C."/>
        </authorList>
    </citation>
    <scope>NUCLEOTIDE SEQUENCE [LARGE SCALE GENOMIC DNA]</scope>
    <source>
        <strain evidence="6 7">CCM 8669</strain>
    </source>
</reference>
<comment type="similarity">
    <text evidence="1">Belongs to the ABC transporter superfamily.</text>
</comment>
<dbReference type="PROSITE" id="PS50893">
    <property type="entry name" value="ABC_TRANSPORTER_2"/>
    <property type="match status" value="1"/>
</dbReference>
<evidence type="ECO:0000313" key="6">
    <source>
        <dbReference type="EMBL" id="GGH57350.1"/>
    </source>
</evidence>
<accession>A0A917INT9</accession>
<dbReference type="InterPro" id="IPR003439">
    <property type="entry name" value="ABC_transporter-like_ATP-bd"/>
</dbReference>
<dbReference type="Pfam" id="PF00005">
    <property type="entry name" value="ABC_tran"/>
    <property type="match status" value="1"/>
</dbReference>
<dbReference type="PANTHER" id="PTHR42734:SF5">
    <property type="entry name" value="IRON TRANSPORT SYSTEM ATP-BINDING PROTEIN HI_0361-RELATED"/>
    <property type="match status" value="1"/>
</dbReference>
<dbReference type="Gene3D" id="3.40.50.300">
    <property type="entry name" value="P-loop containing nucleotide triphosphate hydrolases"/>
    <property type="match status" value="1"/>
</dbReference>
<keyword evidence="3" id="KW-0547">Nucleotide-binding</keyword>
<dbReference type="GO" id="GO:0016887">
    <property type="term" value="F:ATP hydrolysis activity"/>
    <property type="evidence" value="ECO:0007669"/>
    <property type="project" value="InterPro"/>
</dbReference>
<sequence length="264" mass="28483">MSAVLDLQQVTVVRGDKKLLDHVNWTVNDGEKWIVLGPNGAGKSTLLSIAGARLHPTSGSVDILDEILGAVDVFELRPRIGVSSAALTQTIPDTEKVADVVVTAAYAVTGRWNEEYDGLDAARASELLADWGIADLGERRFGSLSDGEKKRTLIARALMTDPELLLLDEPGAGMDIAGREDLVARLTELATDDFAPATILVTHHLEEIPSGFTHALMLRDGRVVASGPIEQTITEENLRETYGMDFKLSKTENGRYSAFAANNS</sequence>
<keyword evidence="4 6" id="KW-0067">ATP-binding</keyword>
<protein>
    <submittedName>
        <fullName evidence="6">Iron ABC transporter ATP-binding protein</fullName>
    </submittedName>
</protein>
<evidence type="ECO:0000313" key="7">
    <source>
        <dbReference type="Proteomes" id="UP000600171"/>
    </source>
</evidence>
<gene>
    <name evidence="6" type="ORF">GCM10007359_02390</name>
</gene>
<dbReference type="InterPro" id="IPR003593">
    <property type="entry name" value="AAA+_ATPase"/>
</dbReference>
<dbReference type="InterPro" id="IPR027417">
    <property type="entry name" value="P-loop_NTPase"/>
</dbReference>
<dbReference type="GO" id="GO:0005524">
    <property type="term" value="F:ATP binding"/>
    <property type="evidence" value="ECO:0007669"/>
    <property type="project" value="UniProtKB-KW"/>
</dbReference>
<dbReference type="EMBL" id="BMDC01000001">
    <property type="protein sequence ID" value="GGH57350.1"/>
    <property type="molecule type" value="Genomic_DNA"/>
</dbReference>
<evidence type="ECO:0000256" key="1">
    <source>
        <dbReference type="ARBA" id="ARBA00005417"/>
    </source>
</evidence>
<keyword evidence="2" id="KW-0813">Transport</keyword>
<dbReference type="InterPro" id="IPR050153">
    <property type="entry name" value="Metal_Ion_Import_ABC"/>
</dbReference>
<evidence type="ECO:0000256" key="2">
    <source>
        <dbReference type="ARBA" id="ARBA00022448"/>
    </source>
</evidence>
<dbReference type="RefSeq" id="WP_188358517.1">
    <property type="nucleotide sequence ID" value="NZ_BMDC01000001.1"/>
</dbReference>